<dbReference type="EMBL" id="BDIP01000258">
    <property type="protein sequence ID" value="GIQ80868.1"/>
    <property type="molecule type" value="Genomic_DNA"/>
</dbReference>
<feature type="region of interest" description="Disordered" evidence="2">
    <location>
        <begin position="281"/>
        <end position="312"/>
    </location>
</feature>
<accession>A0A9K3CP40</accession>
<evidence type="ECO:0000313" key="4">
    <source>
        <dbReference type="Proteomes" id="UP000265618"/>
    </source>
</evidence>
<keyword evidence="1" id="KW-0175">Coiled coil</keyword>
<dbReference type="PANTHER" id="PTHR46753:SF2">
    <property type="entry name" value="FYVE AND COILED-COIL DOMAIN-CONTAINING PROTEIN 1"/>
    <property type="match status" value="1"/>
</dbReference>
<feature type="region of interest" description="Disordered" evidence="2">
    <location>
        <begin position="933"/>
        <end position="966"/>
    </location>
</feature>
<sequence>MPPGKPTYLRLDAVTGEKETLLSTWPARWLDRPRQSEYGTRLCHVSHNLVLAYTDRSAQFFSRLPYVSRFYGDIDSECTPFPGLGEFAKIFCACTVRGRVYVLCGERNALSFIRPTLWIYTIDEDTWTIYEGPLPMMGARGSIGPLPAQPLKQAVQTARHAADALVGVQKGLASLGDPSAQVALSPHVSMCVDTMGELLQSLEGLVRGSTAQTEARDDQTHRIADLQQKLDSAKSGAVTSRQHVVDLEEQLATLSQRLLEVEPERDRLSAELVRERARLQAVSQQCERGREGEGSRSVDASVSPTSPSPDLSAALAEAKEWEARYESMRETNRTAQAELVAAQETCRRLEGDARLAAELRQSLKAAGLQRTRLDTARAEAERKLAEMSTKADRLVSERESMALRATDLEGRAQRADEAHAALSVRYEGLLADHQTSTAEVVALSRQNEQLASRTQTAEARTVELAGRCATLEEDLAKARADLASLQASTVEAAQEAAETAAEVESLRRQAGAAADAATLSEDLLSRLTAAEDTTRSTTVASNRLIAKLRSQIAELERDSTELPGVIERRDYLQQRVDDLTHGSDTEKAALQQSLSEAEAAAAQLEGRVAELSGGLDRETTRAASLQAQLTACQETAASRQATADDLDTRLSECRAALARLKDQYTEQRESAIAWRKECMDMRDAVRGMCREGEDTVLDVVTRLREECACAQTHAAEAEVRATSAEARATQAKALAQQFGASLDTVRGDLAKAQGAADDLRRQLADVAGRERGLQGTIEALREEAGKAVARAERDAAELHGIRARMSSMEGEARQEVAAKEREKLDTSDAAAAVVREAERRLAESLESHRSDERRWGRQRLRLEADLKEALTRLEVVSEKQVRLRDKHRRLKDLLRVSTLRQEEQEEELDRTARELERATLEIQSKAQTSLVNDEYVHRGEKRRVRERDTVTARPPPPLRSSGLDQQPLYHTHLDEELASLIDEERVRLSQSRSHRGGISSRMHVDDLRVIQEMLSSSRGRK</sequence>
<protein>
    <submittedName>
        <fullName evidence="3">Uncharacterized protein</fullName>
    </submittedName>
</protein>
<feature type="compositionally biased region" description="Basic and acidic residues" evidence="2">
    <location>
        <begin position="934"/>
        <end position="950"/>
    </location>
</feature>
<dbReference type="GO" id="GO:0005770">
    <property type="term" value="C:late endosome"/>
    <property type="evidence" value="ECO:0007669"/>
    <property type="project" value="TreeGrafter"/>
</dbReference>
<evidence type="ECO:0000256" key="1">
    <source>
        <dbReference type="SAM" id="Coils"/>
    </source>
</evidence>
<evidence type="ECO:0000256" key="2">
    <source>
        <dbReference type="SAM" id="MobiDB-lite"/>
    </source>
</evidence>
<feature type="coiled-coil region" evidence="1">
    <location>
        <begin position="468"/>
        <end position="509"/>
    </location>
</feature>
<dbReference type="GO" id="GO:0005764">
    <property type="term" value="C:lysosome"/>
    <property type="evidence" value="ECO:0007669"/>
    <property type="project" value="TreeGrafter"/>
</dbReference>
<feature type="coiled-coil region" evidence="1">
    <location>
        <begin position="587"/>
        <end position="614"/>
    </location>
</feature>
<dbReference type="GO" id="GO:0005776">
    <property type="term" value="C:autophagosome"/>
    <property type="evidence" value="ECO:0007669"/>
    <property type="project" value="TreeGrafter"/>
</dbReference>
<dbReference type="GO" id="GO:1901098">
    <property type="term" value="P:positive regulation of autophagosome maturation"/>
    <property type="evidence" value="ECO:0007669"/>
    <property type="project" value="TreeGrafter"/>
</dbReference>
<dbReference type="AlphaFoldDB" id="A0A9K3CP40"/>
<dbReference type="GO" id="GO:0072383">
    <property type="term" value="P:plus-end-directed vesicle transport along microtubule"/>
    <property type="evidence" value="ECO:0007669"/>
    <property type="project" value="TreeGrafter"/>
</dbReference>
<proteinExistence type="predicted"/>
<dbReference type="PANTHER" id="PTHR46753">
    <property type="entry name" value="FYVE AND COILED-COIL DOMAIN-CONTAINING PROTEIN 1"/>
    <property type="match status" value="1"/>
</dbReference>
<feature type="compositionally biased region" description="Basic and acidic residues" evidence="2">
    <location>
        <begin position="287"/>
        <end position="296"/>
    </location>
</feature>
<dbReference type="Proteomes" id="UP000265618">
    <property type="component" value="Unassembled WGS sequence"/>
</dbReference>
<comment type="caution">
    <text evidence="3">The sequence shown here is derived from an EMBL/GenBank/DDBJ whole genome shotgun (WGS) entry which is preliminary data.</text>
</comment>
<feature type="coiled-coil region" evidence="1">
    <location>
        <begin position="859"/>
        <end position="928"/>
    </location>
</feature>
<feature type="coiled-coil region" evidence="1">
    <location>
        <begin position="643"/>
        <end position="677"/>
    </location>
</feature>
<gene>
    <name evidence="3" type="ORF">KIPB_001739</name>
</gene>
<feature type="coiled-coil region" evidence="1">
    <location>
        <begin position="714"/>
        <end position="769"/>
    </location>
</feature>
<feature type="compositionally biased region" description="Polar residues" evidence="2">
    <location>
        <begin position="298"/>
        <end position="309"/>
    </location>
</feature>
<name>A0A9K3CP40_9EUKA</name>
<evidence type="ECO:0000313" key="3">
    <source>
        <dbReference type="EMBL" id="GIQ80868.1"/>
    </source>
</evidence>
<organism evidence="3 4">
    <name type="scientific">Kipferlia bialata</name>
    <dbReference type="NCBI Taxonomy" id="797122"/>
    <lineage>
        <taxon>Eukaryota</taxon>
        <taxon>Metamonada</taxon>
        <taxon>Carpediemonas-like organisms</taxon>
        <taxon>Kipferlia</taxon>
    </lineage>
</organism>
<keyword evidence="4" id="KW-1185">Reference proteome</keyword>
<reference evidence="3 4" key="1">
    <citation type="journal article" date="2018" name="PLoS ONE">
        <title>The draft genome of Kipferlia bialata reveals reductive genome evolution in fornicate parasites.</title>
        <authorList>
            <person name="Tanifuji G."/>
            <person name="Takabayashi S."/>
            <person name="Kume K."/>
            <person name="Takagi M."/>
            <person name="Nakayama T."/>
            <person name="Kamikawa R."/>
            <person name="Inagaki Y."/>
            <person name="Hashimoto T."/>
        </authorList>
    </citation>
    <scope>NUCLEOTIDE SEQUENCE [LARGE SCALE GENOMIC DNA]</scope>
    <source>
        <strain evidence="3">NY0173</strain>
    </source>
</reference>
<dbReference type="Gene3D" id="1.10.287.1490">
    <property type="match status" value="1"/>
</dbReference>